<dbReference type="InterPro" id="IPR047021">
    <property type="entry name" value="REXO1/3/4-like"/>
</dbReference>
<keyword evidence="4" id="KW-0698">rRNA processing</keyword>
<dbReference type="Proteomes" id="UP000193920">
    <property type="component" value="Unassembled WGS sequence"/>
</dbReference>
<comment type="caution">
    <text evidence="11">The sequence shown here is derived from an EMBL/GenBank/DDBJ whole genome shotgun (WGS) entry which is preliminary data.</text>
</comment>
<evidence type="ECO:0000313" key="12">
    <source>
        <dbReference type="Proteomes" id="UP000193920"/>
    </source>
</evidence>
<dbReference type="AlphaFoldDB" id="A0A1Y2FFB3"/>
<dbReference type="GO" id="GO:0005634">
    <property type="term" value="C:nucleus"/>
    <property type="evidence" value="ECO:0007669"/>
    <property type="project" value="UniProtKB-SubCell"/>
</dbReference>
<feature type="domain" description="Exonuclease" evidence="10">
    <location>
        <begin position="6"/>
        <end position="167"/>
    </location>
</feature>
<keyword evidence="6" id="KW-0378">Hydrolase</keyword>
<dbReference type="OrthoDB" id="8191639at2759"/>
<dbReference type="GO" id="GO:0008408">
    <property type="term" value="F:3'-5' exonuclease activity"/>
    <property type="evidence" value="ECO:0007669"/>
    <property type="project" value="InterPro"/>
</dbReference>
<sequence>MYRFDNYVSIDCEMVGVGPEGKESALARVSIVNYYGNVILDKFVLPREKVVDYRTHVSGITKEILKDAEPFLEVQKEVADILKNKLVIGHSLEHDFNALLLDHPSKLIRDTSHYKPFRKITNGSTPSLKKLTKAILGLDVQAGEHSSVEDAQATMLLYRKVRNEWENELKRMDKNNEKPIINKNSNNI</sequence>
<dbReference type="SMART" id="SM00479">
    <property type="entry name" value="EXOIII"/>
    <property type="match status" value="1"/>
</dbReference>
<evidence type="ECO:0000313" key="11">
    <source>
        <dbReference type="EMBL" id="ORY82297.1"/>
    </source>
</evidence>
<name>A0A1Y2FFB3_9FUNG</name>
<dbReference type="FunFam" id="3.30.420.10:FF:000007">
    <property type="entry name" value="Interferon-stimulated exonuclease gene 20"/>
    <property type="match status" value="1"/>
</dbReference>
<dbReference type="GO" id="GO:0006364">
    <property type="term" value="P:rRNA processing"/>
    <property type="evidence" value="ECO:0007669"/>
    <property type="project" value="UniProtKB-KW"/>
</dbReference>
<keyword evidence="12" id="KW-1185">Reference proteome</keyword>
<comment type="function">
    <text evidence="9">Exoribonuclease involved in ribosome biosynthesis. Involved in the processing of ITS1, the internal transcribed spacer localized between the 18S and 5.8S rRNAs.</text>
</comment>
<keyword evidence="7 11" id="KW-0269">Exonuclease</keyword>
<dbReference type="SUPFAM" id="SSF53098">
    <property type="entry name" value="Ribonuclease H-like"/>
    <property type="match status" value="1"/>
</dbReference>
<dbReference type="Gene3D" id="3.30.420.10">
    <property type="entry name" value="Ribonuclease H-like superfamily/Ribonuclease H"/>
    <property type="match status" value="1"/>
</dbReference>
<evidence type="ECO:0000256" key="1">
    <source>
        <dbReference type="ARBA" id="ARBA00004123"/>
    </source>
</evidence>
<dbReference type="PANTHER" id="PTHR12801">
    <property type="entry name" value="RNA EXONUCLEASE REXO1 / RECO3 FAMILY MEMBER-RELATED"/>
    <property type="match status" value="1"/>
</dbReference>
<evidence type="ECO:0000256" key="6">
    <source>
        <dbReference type="ARBA" id="ARBA00022801"/>
    </source>
</evidence>
<dbReference type="STRING" id="1754190.A0A1Y2FFB3"/>
<dbReference type="InterPro" id="IPR037431">
    <property type="entry name" value="REX4_DEDDh_dom"/>
</dbReference>
<evidence type="ECO:0000256" key="7">
    <source>
        <dbReference type="ARBA" id="ARBA00022839"/>
    </source>
</evidence>
<evidence type="ECO:0000259" key="10">
    <source>
        <dbReference type="SMART" id="SM00479"/>
    </source>
</evidence>
<comment type="similarity">
    <text evidence="2">Belongs to the REXO4 family.</text>
</comment>
<keyword evidence="8" id="KW-0539">Nucleus</keyword>
<reference evidence="11 12" key="1">
    <citation type="submission" date="2016-08" db="EMBL/GenBank/DDBJ databases">
        <title>A Parts List for Fungal Cellulosomes Revealed by Comparative Genomics.</title>
        <authorList>
            <consortium name="DOE Joint Genome Institute"/>
            <person name="Haitjema C.H."/>
            <person name="Gilmore S.P."/>
            <person name="Henske J.K."/>
            <person name="Solomon K.V."/>
            <person name="De Groot R."/>
            <person name="Kuo A."/>
            <person name="Mondo S.J."/>
            <person name="Salamov A.A."/>
            <person name="Labutti K."/>
            <person name="Zhao Z."/>
            <person name="Chiniquy J."/>
            <person name="Barry K."/>
            <person name="Brewer H.M."/>
            <person name="Purvine S.O."/>
            <person name="Wright A.T."/>
            <person name="Boxma B."/>
            <person name="Van Alen T."/>
            <person name="Hackstein J.H."/>
            <person name="Baker S.E."/>
            <person name="Grigoriev I.V."/>
            <person name="O'Malley M.A."/>
        </authorList>
    </citation>
    <scope>NUCLEOTIDE SEQUENCE [LARGE SCALE GENOMIC DNA]</scope>
    <source>
        <strain evidence="11 12">G1</strain>
    </source>
</reference>
<evidence type="ECO:0000256" key="9">
    <source>
        <dbReference type="ARBA" id="ARBA00025599"/>
    </source>
</evidence>
<keyword evidence="5" id="KW-0540">Nuclease</keyword>
<dbReference type="InterPro" id="IPR036397">
    <property type="entry name" value="RNaseH_sf"/>
</dbReference>
<accession>A0A1Y2FFB3</accession>
<dbReference type="PANTHER" id="PTHR12801:SF45">
    <property type="entry name" value="RNA EXONUCLEASE 4"/>
    <property type="match status" value="1"/>
</dbReference>
<protein>
    <recommendedName>
        <fullName evidence="3">RNA exonuclease 4</fullName>
    </recommendedName>
</protein>
<dbReference type="InterPro" id="IPR013520">
    <property type="entry name" value="Ribonucl_H"/>
</dbReference>
<dbReference type="EMBL" id="MCOG01000009">
    <property type="protein sequence ID" value="ORY82297.1"/>
    <property type="molecule type" value="Genomic_DNA"/>
</dbReference>
<dbReference type="GO" id="GO:0003676">
    <property type="term" value="F:nucleic acid binding"/>
    <property type="evidence" value="ECO:0007669"/>
    <property type="project" value="InterPro"/>
</dbReference>
<organism evidence="11 12">
    <name type="scientific">Neocallimastix californiae</name>
    <dbReference type="NCBI Taxonomy" id="1754190"/>
    <lineage>
        <taxon>Eukaryota</taxon>
        <taxon>Fungi</taxon>
        <taxon>Fungi incertae sedis</taxon>
        <taxon>Chytridiomycota</taxon>
        <taxon>Chytridiomycota incertae sedis</taxon>
        <taxon>Neocallimastigomycetes</taxon>
        <taxon>Neocallimastigales</taxon>
        <taxon>Neocallimastigaceae</taxon>
        <taxon>Neocallimastix</taxon>
    </lineage>
</organism>
<dbReference type="Pfam" id="PF00929">
    <property type="entry name" value="RNase_T"/>
    <property type="match status" value="1"/>
</dbReference>
<evidence type="ECO:0000256" key="3">
    <source>
        <dbReference type="ARBA" id="ARBA00016937"/>
    </source>
</evidence>
<evidence type="ECO:0000256" key="8">
    <source>
        <dbReference type="ARBA" id="ARBA00023242"/>
    </source>
</evidence>
<dbReference type="InterPro" id="IPR012337">
    <property type="entry name" value="RNaseH-like_sf"/>
</dbReference>
<dbReference type="CDD" id="cd06144">
    <property type="entry name" value="REX4_like"/>
    <property type="match status" value="1"/>
</dbReference>
<gene>
    <name evidence="11" type="ORF">LY90DRAFT_397041</name>
</gene>
<evidence type="ECO:0000256" key="5">
    <source>
        <dbReference type="ARBA" id="ARBA00022722"/>
    </source>
</evidence>
<evidence type="ECO:0000256" key="4">
    <source>
        <dbReference type="ARBA" id="ARBA00022552"/>
    </source>
</evidence>
<comment type="subcellular location">
    <subcellularLocation>
        <location evidence="1">Nucleus</location>
    </subcellularLocation>
</comment>
<evidence type="ECO:0000256" key="2">
    <source>
        <dbReference type="ARBA" id="ARBA00010489"/>
    </source>
</evidence>
<proteinExistence type="inferred from homology"/>